<dbReference type="SMART" id="SM00539">
    <property type="entry name" value="NIDO"/>
    <property type="match status" value="1"/>
</dbReference>
<feature type="domain" description="NIDO" evidence="2">
    <location>
        <begin position="86"/>
        <end position="225"/>
    </location>
</feature>
<evidence type="ECO:0000259" key="2">
    <source>
        <dbReference type="SMART" id="SM00539"/>
    </source>
</evidence>
<evidence type="ECO:0000313" key="4">
    <source>
        <dbReference type="Proteomes" id="UP000594262"/>
    </source>
</evidence>
<keyword evidence="4" id="KW-1185">Reference proteome</keyword>
<dbReference type="Proteomes" id="UP000594262">
    <property type="component" value="Unplaced"/>
</dbReference>
<name>A0A7M5WR58_9CNID</name>
<keyword evidence="1" id="KW-0732">Signal</keyword>
<protein>
    <recommendedName>
        <fullName evidence="2">NIDO domain-containing protein</fullName>
    </recommendedName>
</protein>
<dbReference type="PANTHER" id="PTHR13802:SF59">
    <property type="entry name" value="SUSHI DOMAIN-CONTAINING PROTEIN 2"/>
    <property type="match status" value="1"/>
</dbReference>
<dbReference type="OrthoDB" id="6236007at2759"/>
<feature type="chain" id="PRO_5029616953" description="NIDO domain-containing protein" evidence="1">
    <location>
        <begin position="20"/>
        <end position="614"/>
    </location>
</feature>
<dbReference type="EnsemblMetazoa" id="CLYHEMT004616.3">
    <property type="protein sequence ID" value="CLYHEMP004616.3"/>
    <property type="gene ID" value="CLYHEMG004616"/>
</dbReference>
<dbReference type="Pfam" id="PF06119">
    <property type="entry name" value="NIDO"/>
    <property type="match status" value="2"/>
</dbReference>
<evidence type="ECO:0000256" key="1">
    <source>
        <dbReference type="SAM" id="SignalP"/>
    </source>
</evidence>
<sequence length="614" mass="70997">MAIVVKLLLMVLLVRNCEGSVNELFYPFGDQWNDTTLVGASFYNTFYSVMQLHVPFRSSNRLFIYDSGYVSTDLQTKENPTVNHGIFLYSGFFSSKVGSVSHRQTRNEPVVNKMIEDDLRRYKDHKEPNMKDFVPKNTIIITYYQTYRYLSTQRNVFQAILTYNDQDAYLITNYYVLENAGATVAQTYNGCTHTFAPTFNSNNLQYNTNIGVQGRYVWNVNDVDCEAEKKRYITEDLDGVQILPKGDDVVEKITLSQPMPLFHGLKSEFLLSSDGYLTTCSDNTTLNTHHIRYMWYDYLAFFANDFNVTDESRGTILYYETTTNQELLNRTAADITFFTWRDFKPLHAFVVSYVNCSDKKDRVINFDAIIVTDGYDTYFIFKYFNENFISDVWSFYSSKHCNWDIMGVVGTRWTNTGRTGSSVFKVYDHACMTQVFLPYGSHIDTVKTVADETNFHVYLTKSMPLFTKIGKTLYVNSNGKISYTRDSRYGEAQCNTGHLIVPYSQGELELYGYEINPRVFKLTKEQCKDEIDAYLYPFGKEHGDQVLLYNSSTSMVPFKVQNVLNLFGSEVDTLHISKYGFLSLNEQPADEIVWYPYNKTKIIYGYLTNLPSNV</sequence>
<dbReference type="PANTHER" id="PTHR13802">
    <property type="entry name" value="MUCIN 4-RELATED"/>
    <property type="match status" value="1"/>
</dbReference>
<feature type="signal peptide" evidence="1">
    <location>
        <begin position="1"/>
        <end position="19"/>
    </location>
</feature>
<dbReference type="InterPro" id="IPR003886">
    <property type="entry name" value="NIDO_dom"/>
</dbReference>
<organism evidence="3 4">
    <name type="scientific">Clytia hemisphaerica</name>
    <dbReference type="NCBI Taxonomy" id="252671"/>
    <lineage>
        <taxon>Eukaryota</taxon>
        <taxon>Metazoa</taxon>
        <taxon>Cnidaria</taxon>
        <taxon>Hydrozoa</taxon>
        <taxon>Hydroidolina</taxon>
        <taxon>Leptothecata</taxon>
        <taxon>Obeliida</taxon>
        <taxon>Clytiidae</taxon>
        <taxon>Clytia</taxon>
    </lineage>
</organism>
<reference evidence="3" key="1">
    <citation type="submission" date="2021-01" db="UniProtKB">
        <authorList>
            <consortium name="EnsemblMetazoa"/>
        </authorList>
    </citation>
    <scope>IDENTIFICATION</scope>
</reference>
<evidence type="ECO:0000313" key="3">
    <source>
        <dbReference type="EnsemblMetazoa" id="CLYHEMP004616.3"/>
    </source>
</evidence>
<proteinExistence type="predicted"/>
<dbReference type="GO" id="GO:0007160">
    <property type="term" value="P:cell-matrix adhesion"/>
    <property type="evidence" value="ECO:0007669"/>
    <property type="project" value="InterPro"/>
</dbReference>
<dbReference type="AlphaFoldDB" id="A0A7M5WR58"/>
<dbReference type="InterPro" id="IPR051495">
    <property type="entry name" value="Epithelial_Barrier/Signaling"/>
</dbReference>
<accession>A0A7M5WR58</accession>